<dbReference type="PANTHER" id="PTHR42928">
    <property type="entry name" value="TRICARBOXYLATE-BINDING PROTEIN"/>
    <property type="match status" value="1"/>
</dbReference>
<evidence type="ECO:0000256" key="1">
    <source>
        <dbReference type="ARBA" id="ARBA00006987"/>
    </source>
</evidence>
<comment type="similarity">
    <text evidence="1">Belongs to the UPF0065 (bug) family.</text>
</comment>
<evidence type="ECO:0008006" key="5">
    <source>
        <dbReference type="Google" id="ProtNLM"/>
    </source>
</evidence>
<dbReference type="InterPro" id="IPR042100">
    <property type="entry name" value="Bug_dom1"/>
</dbReference>
<dbReference type="EMBL" id="QFPP01000119">
    <property type="protein sequence ID" value="PZQ74671.1"/>
    <property type="molecule type" value="Genomic_DNA"/>
</dbReference>
<evidence type="ECO:0000313" key="4">
    <source>
        <dbReference type="Proteomes" id="UP000249135"/>
    </source>
</evidence>
<dbReference type="AlphaFoldDB" id="A0A2W5Q8M2"/>
<dbReference type="SUPFAM" id="SSF53850">
    <property type="entry name" value="Periplasmic binding protein-like II"/>
    <property type="match status" value="1"/>
</dbReference>
<keyword evidence="2" id="KW-0732">Signal</keyword>
<dbReference type="Gene3D" id="3.40.190.150">
    <property type="entry name" value="Bordetella uptake gene, domain 1"/>
    <property type="match status" value="1"/>
</dbReference>
<gene>
    <name evidence="3" type="ORF">DI563_11695</name>
</gene>
<accession>A0A2W5Q8M2</accession>
<dbReference type="Proteomes" id="UP000249135">
    <property type="component" value="Unassembled WGS sequence"/>
</dbReference>
<evidence type="ECO:0000256" key="2">
    <source>
        <dbReference type="SAM" id="SignalP"/>
    </source>
</evidence>
<dbReference type="CDD" id="cd07012">
    <property type="entry name" value="PBP2_Bug_TTT"/>
    <property type="match status" value="1"/>
</dbReference>
<dbReference type="InterPro" id="IPR005064">
    <property type="entry name" value="BUG"/>
</dbReference>
<dbReference type="Gene3D" id="3.40.190.10">
    <property type="entry name" value="Periplasmic binding protein-like II"/>
    <property type="match status" value="1"/>
</dbReference>
<protein>
    <recommendedName>
        <fullName evidence="5">Tripartite tricarboxylate transporter substrate binding protein</fullName>
    </recommendedName>
</protein>
<feature type="signal peptide" evidence="2">
    <location>
        <begin position="1"/>
        <end position="23"/>
    </location>
</feature>
<feature type="chain" id="PRO_5016098602" description="Tripartite tricarboxylate transporter substrate binding protein" evidence="2">
    <location>
        <begin position="24"/>
        <end position="318"/>
    </location>
</feature>
<dbReference type="Pfam" id="PF03401">
    <property type="entry name" value="TctC"/>
    <property type="match status" value="1"/>
</dbReference>
<evidence type="ECO:0000313" key="3">
    <source>
        <dbReference type="EMBL" id="PZQ74671.1"/>
    </source>
</evidence>
<proteinExistence type="inferred from homology"/>
<comment type="caution">
    <text evidence="3">The sequence shown here is derived from an EMBL/GenBank/DDBJ whole genome shotgun (WGS) entry which is preliminary data.</text>
</comment>
<sequence length="318" mass="33382">MLHRRTVLGAAALVAAGPLTVRAQDPVLRIVVPFSAGSGTDLGGRVLGQAIHKTTGRTVIVDNKPGAGGVVGSLEVVRSRPDGSTLLYTTGGHTTNAALMKNLPYDPVTDFTPLTMVLRSSGFALLVSEKSPYKSLDELIAAARRQPGKLSFGSSGVGNTTHVMGVFFANGVGVDLLHVPFKGTPTTELIGGTVDLAFLSPSVAGPQIRAGQLRALGISGPTRSPMLPDVPTFAELGLKVQDIPAWSGIFGPPRMSPEVVRSLYDTLARAAQTQPVKDFVRENGGEVAVTPPEQFGPYVVGEIERYRKVLPPLGIQMS</sequence>
<reference evidence="3 4" key="1">
    <citation type="submission" date="2017-08" db="EMBL/GenBank/DDBJ databases">
        <title>Infants hospitalized years apart are colonized by the same room-sourced microbial strains.</title>
        <authorList>
            <person name="Brooks B."/>
            <person name="Olm M.R."/>
            <person name="Firek B.A."/>
            <person name="Baker R."/>
            <person name="Thomas B.C."/>
            <person name="Morowitz M.J."/>
            <person name="Banfield J.F."/>
        </authorList>
    </citation>
    <scope>NUCLEOTIDE SEQUENCE [LARGE SCALE GENOMIC DNA]</scope>
    <source>
        <strain evidence="3">S2_005_003_R2_41</strain>
    </source>
</reference>
<organism evidence="3 4">
    <name type="scientific">Variovorax paradoxus</name>
    <dbReference type="NCBI Taxonomy" id="34073"/>
    <lineage>
        <taxon>Bacteria</taxon>
        <taxon>Pseudomonadati</taxon>
        <taxon>Pseudomonadota</taxon>
        <taxon>Betaproteobacteria</taxon>
        <taxon>Burkholderiales</taxon>
        <taxon>Comamonadaceae</taxon>
        <taxon>Variovorax</taxon>
    </lineage>
</organism>
<dbReference type="PIRSF" id="PIRSF017082">
    <property type="entry name" value="YflP"/>
    <property type="match status" value="1"/>
</dbReference>
<name>A0A2W5Q8M2_VARPD</name>
<dbReference type="PANTHER" id="PTHR42928:SF5">
    <property type="entry name" value="BLR1237 PROTEIN"/>
    <property type="match status" value="1"/>
</dbReference>